<gene>
    <name evidence="2" type="ORF">A3A43_01235</name>
</gene>
<feature type="signal peptide" evidence="1">
    <location>
        <begin position="1"/>
        <end position="20"/>
    </location>
</feature>
<protein>
    <submittedName>
        <fullName evidence="2">Uncharacterized protein</fullName>
    </submittedName>
</protein>
<reference evidence="2 3" key="1">
    <citation type="journal article" date="2016" name="Nat. Commun.">
        <title>Thousands of microbial genomes shed light on interconnected biogeochemical processes in an aquifer system.</title>
        <authorList>
            <person name="Anantharaman K."/>
            <person name="Brown C.T."/>
            <person name="Hug L.A."/>
            <person name="Sharon I."/>
            <person name="Castelle C.J."/>
            <person name="Probst A.J."/>
            <person name="Thomas B.C."/>
            <person name="Singh A."/>
            <person name="Wilkins M.J."/>
            <person name="Karaoz U."/>
            <person name="Brodie E.L."/>
            <person name="Williams K.H."/>
            <person name="Hubbard S.S."/>
            <person name="Banfield J.F."/>
        </authorList>
    </citation>
    <scope>NUCLEOTIDE SEQUENCE [LARGE SCALE GENOMIC DNA]</scope>
</reference>
<evidence type="ECO:0000256" key="1">
    <source>
        <dbReference type="SAM" id="SignalP"/>
    </source>
</evidence>
<dbReference type="STRING" id="1798652.A3A43_01235"/>
<organism evidence="2 3">
    <name type="scientific">Candidatus Liptonbacteria bacterium RIFCSPLOWO2_01_FULL_56_20</name>
    <dbReference type="NCBI Taxonomy" id="1798652"/>
    <lineage>
        <taxon>Bacteria</taxon>
        <taxon>Candidatus Liptoniibacteriota</taxon>
    </lineage>
</organism>
<sequence length="289" mass="31596">MKRTVFVVLLLSFVPAQQLAAQGFWKELGKAVLGGLPRVEFPAVEQLTGAKVLASADGVNLEKYNLVVRNGARIAAVAKIVAFDKELGLLGPGGVVVDDRRAQWLDEEVPVLAFYYEDAGGELGKYIGLAWGKARFTPSYPSSQPLTFELERILIPDGQWFYGSAYGGNPNLPLPVASMQNQIVHLPRKWWNGTTGMQLGNGSLFHARVRVNGHVVAFLAPEGGFSYVEWKVLSGFGPIRSVQLDWLQEVSPGQFLLVRSQDLQFPLSSWGVRGIQLVIGPPTYGAALY</sequence>
<dbReference type="Proteomes" id="UP000178495">
    <property type="component" value="Unassembled WGS sequence"/>
</dbReference>
<dbReference type="EMBL" id="MHLC01000012">
    <property type="protein sequence ID" value="OGZ01397.1"/>
    <property type="molecule type" value="Genomic_DNA"/>
</dbReference>
<dbReference type="AlphaFoldDB" id="A0A1G2CJH3"/>
<keyword evidence="1" id="KW-0732">Signal</keyword>
<accession>A0A1G2CJH3</accession>
<name>A0A1G2CJH3_9BACT</name>
<comment type="caution">
    <text evidence="2">The sequence shown here is derived from an EMBL/GenBank/DDBJ whole genome shotgun (WGS) entry which is preliminary data.</text>
</comment>
<evidence type="ECO:0000313" key="2">
    <source>
        <dbReference type="EMBL" id="OGZ01397.1"/>
    </source>
</evidence>
<feature type="chain" id="PRO_5009582338" evidence="1">
    <location>
        <begin position="21"/>
        <end position="289"/>
    </location>
</feature>
<proteinExistence type="predicted"/>
<evidence type="ECO:0000313" key="3">
    <source>
        <dbReference type="Proteomes" id="UP000178495"/>
    </source>
</evidence>